<dbReference type="InterPro" id="IPR011009">
    <property type="entry name" value="Kinase-like_dom_sf"/>
</dbReference>
<keyword evidence="1 12" id="KW-0723">Serine/threonine-protein kinase</keyword>
<evidence type="ECO:0000256" key="5">
    <source>
        <dbReference type="ARBA" id="ARBA00022840"/>
    </source>
</evidence>
<organism evidence="14 15">
    <name type="scientific">Ectocarpus siliculosus</name>
    <name type="common">Brown alga</name>
    <name type="synonym">Conferva siliculosa</name>
    <dbReference type="NCBI Taxonomy" id="2880"/>
    <lineage>
        <taxon>Eukaryota</taxon>
        <taxon>Sar</taxon>
        <taxon>Stramenopiles</taxon>
        <taxon>Ochrophyta</taxon>
        <taxon>PX clade</taxon>
        <taxon>Phaeophyceae</taxon>
        <taxon>Ectocarpales</taxon>
        <taxon>Ectocarpaceae</taxon>
        <taxon>Ectocarpus</taxon>
    </lineage>
</organism>
<evidence type="ECO:0000256" key="1">
    <source>
        <dbReference type="ARBA" id="ARBA00022527"/>
    </source>
</evidence>
<protein>
    <recommendedName>
        <fullName evidence="7">mitogen-activated protein kinase kinase</fullName>
        <ecNumber evidence="7">2.7.12.2</ecNumber>
    </recommendedName>
</protein>
<dbReference type="PROSITE" id="PS50011">
    <property type="entry name" value="PROTEIN_KINASE_DOM"/>
    <property type="match status" value="1"/>
</dbReference>
<evidence type="ECO:0000256" key="12">
    <source>
        <dbReference type="RuleBase" id="RU000304"/>
    </source>
</evidence>
<dbReference type="Gene3D" id="3.30.200.20">
    <property type="entry name" value="Phosphorylase Kinase, domain 1"/>
    <property type="match status" value="1"/>
</dbReference>
<dbReference type="InterPro" id="IPR000719">
    <property type="entry name" value="Prot_kinase_dom"/>
</dbReference>
<keyword evidence="2" id="KW-0808">Transferase</keyword>
<evidence type="ECO:0000256" key="2">
    <source>
        <dbReference type="ARBA" id="ARBA00022679"/>
    </source>
</evidence>
<keyword evidence="5 11" id="KW-0067">ATP-binding</keyword>
<dbReference type="PROSITE" id="PS00108">
    <property type="entry name" value="PROTEIN_KINASE_ST"/>
    <property type="match status" value="1"/>
</dbReference>
<evidence type="ECO:0000256" key="4">
    <source>
        <dbReference type="ARBA" id="ARBA00022777"/>
    </source>
</evidence>
<evidence type="ECO:0000259" key="13">
    <source>
        <dbReference type="PROSITE" id="PS50011"/>
    </source>
</evidence>
<dbReference type="AlphaFoldDB" id="D8LNV1"/>
<comment type="catalytic activity">
    <reaction evidence="8">
        <text>L-seryl-[protein] + ATP = O-phospho-L-seryl-[protein] + ADP + H(+)</text>
        <dbReference type="Rhea" id="RHEA:17989"/>
        <dbReference type="Rhea" id="RHEA-COMP:9863"/>
        <dbReference type="Rhea" id="RHEA-COMP:11604"/>
        <dbReference type="ChEBI" id="CHEBI:15378"/>
        <dbReference type="ChEBI" id="CHEBI:29999"/>
        <dbReference type="ChEBI" id="CHEBI:30616"/>
        <dbReference type="ChEBI" id="CHEBI:83421"/>
        <dbReference type="ChEBI" id="CHEBI:456216"/>
        <dbReference type="EC" id="2.7.12.2"/>
    </reaction>
</comment>
<evidence type="ECO:0000256" key="7">
    <source>
        <dbReference type="ARBA" id="ARBA00038999"/>
    </source>
</evidence>
<evidence type="ECO:0000256" key="8">
    <source>
        <dbReference type="ARBA" id="ARBA00049014"/>
    </source>
</evidence>
<gene>
    <name evidence="14" type="primary">MAPKK</name>
    <name evidence="14" type="ORF">Esi_0005_0223</name>
</gene>
<evidence type="ECO:0000256" key="10">
    <source>
        <dbReference type="ARBA" id="ARBA00051693"/>
    </source>
</evidence>
<dbReference type="InterPro" id="IPR017441">
    <property type="entry name" value="Protein_kinase_ATP_BS"/>
</dbReference>
<sequence length="316" mass="34429">MTIGEAFRTGGLEIHSSGVTQDGAEHQFSVVYEDLEIAEVIGRGCSSVVLRARHVGTDRPLALKVINMFEKGKRHQLINEINALYDASHPTVIQFLGAFYREGAVTIITEYMDGGSLLNVLQQVGAVPERALSSVAYQVLLALDYLKRGKRIVHRDIKPSNLLINSQGVVKVTDFGTSAGLQSSFAMCGTFVGTFKYMSPERMKSERYSYSSDVWSLGLVLMECATGEFPYRDETTAIDLVQTIVDAPAPELDPSSFPAEFCSFVADCLRKRPDDRSPAQALLGAPWITGGGLAVNLNADLVSATANVKRWIDSPS</sequence>
<name>D8LNV1_ECTSI</name>
<keyword evidence="4 14" id="KW-0418">Kinase</keyword>
<feature type="binding site" evidence="11">
    <location>
        <position position="64"/>
    </location>
    <ligand>
        <name>ATP</name>
        <dbReference type="ChEBI" id="CHEBI:30616"/>
    </ligand>
</feature>
<dbReference type="EC" id="2.7.12.2" evidence="7"/>
<dbReference type="GO" id="GO:0005524">
    <property type="term" value="F:ATP binding"/>
    <property type="evidence" value="ECO:0007669"/>
    <property type="project" value="UniProtKB-UniRule"/>
</dbReference>
<dbReference type="PIRSF" id="PIRSF000654">
    <property type="entry name" value="Integrin-linked_kinase"/>
    <property type="match status" value="1"/>
</dbReference>
<accession>D8LNV1</accession>
<dbReference type="PANTHER" id="PTHR48013">
    <property type="entry name" value="DUAL SPECIFICITY MITOGEN-ACTIVATED PROTEIN KINASE KINASE 5-RELATED"/>
    <property type="match status" value="1"/>
</dbReference>
<dbReference type="OrthoDB" id="10252354at2759"/>
<evidence type="ECO:0000256" key="11">
    <source>
        <dbReference type="PROSITE-ProRule" id="PRU10141"/>
    </source>
</evidence>
<dbReference type="GO" id="GO:0004674">
    <property type="term" value="F:protein serine/threonine kinase activity"/>
    <property type="evidence" value="ECO:0007669"/>
    <property type="project" value="UniProtKB-KW"/>
</dbReference>
<keyword evidence="3 11" id="KW-0547">Nucleotide-binding</keyword>
<evidence type="ECO:0000313" key="14">
    <source>
        <dbReference type="EMBL" id="CBN78311.1"/>
    </source>
</evidence>
<dbReference type="CDD" id="cd06623">
    <property type="entry name" value="PKc_MAPKK_plant_like"/>
    <property type="match status" value="1"/>
</dbReference>
<feature type="domain" description="Protein kinase" evidence="13">
    <location>
        <begin position="35"/>
        <end position="288"/>
    </location>
</feature>
<dbReference type="SMART" id="SM00220">
    <property type="entry name" value="S_TKc"/>
    <property type="match status" value="1"/>
</dbReference>
<dbReference type="Gene3D" id="1.10.510.10">
    <property type="entry name" value="Transferase(Phosphotransferase) domain 1"/>
    <property type="match status" value="1"/>
</dbReference>
<dbReference type="InterPro" id="IPR008271">
    <property type="entry name" value="Ser/Thr_kinase_AS"/>
</dbReference>
<dbReference type="SUPFAM" id="SSF56112">
    <property type="entry name" value="Protein kinase-like (PK-like)"/>
    <property type="match status" value="1"/>
</dbReference>
<comment type="similarity">
    <text evidence="6">Belongs to the protein kinase superfamily. STE Ser/Thr protein kinase family. MAP kinase kinase subfamily.</text>
</comment>
<evidence type="ECO:0000256" key="9">
    <source>
        <dbReference type="ARBA" id="ARBA00049299"/>
    </source>
</evidence>
<dbReference type="FunFam" id="1.10.510.10:FF:000432">
    <property type="entry name" value="mitogen-activated protein kinase kinase 3"/>
    <property type="match status" value="1"/>
</dbReference>
<dbReference type="InParanoid" id="D8LNV1"/>
<dbReference type="GO" id="GO:0004708">
    <property type="term" value="F:MAP kinase kinase activity"/>
    <property type="evidence" value="ECO:0007669"/>
    <property type="project" value="UniProtKB-EC"/>
</dbReference>
<keyword evidence="15" id="KW-1185">Reference proteome</keyword>
<evidence type="ECO:0000313" key="15">
    <source>
        <dbReference type="Proteomes" id="UP000002630"/>
    </source>
</evidence>
<evidence type="ECO:0000256" key="6">
    <source>
        <dbReference type="ARBA" id="ARBA00038035"/>
    </source>
</evidence>
<dbReference type="PANTHER" id="PTHR48013:SF32">
    <property type="entry name" value="MITOGEN-ACTIVATED PROTEIN KINASE KINASE 2-LIKE"/>
    <property type="match status" value="1"/>
</dbReference>
<dbReference type="EMBL" id="FN649760">
    <property type="protein sequence ID" value="CBN78311.1"/>
    <property type="molecule type" value="Genomic_DNA"/>
</dbReference>
<dbReference type="PROSITE" id="PS00107">
    <property type="entry name" value="PROTEIN_KINASE_ATP"/>
    <property type="match status" value="1"/>
</dbReference>
<comment type="catalytic activity">
    <reaction evidence="9">
        <text>L-threonyl-[protein] + ATP = O-phospho-L-threonyl-[protein] + ADP + H(+)</text>
        <dbReference type="Rhea" id="RHEA:46608"/>
        <dbReference type="Rhea" id="RHEA-COMP:11060"/>
        <dbReference type="Rhea" id="RHEA-COMP:11605"/>
        <dbReference type="ChEBI" id="CHEBI:15378"/>
        <dbReference type="ChEBI" id="CHEBI:30013"/>
        <dbReference type="ChEBI" id="CHEBI:30616"/>
        <dbReference type="ChEBI" id="CHEBI:61977"/>
        <dbReference type="ChEBI" id="CHEBI:456216"/>
        <dbReference type="EC" id="2.7.12.2"/>
    </reaction>
</comment>
<comment type="catalytic activity">
    <reaction evidence="10">
        <text>L-tyrosyl-[protein] + ATP = O-phospho-L-tyrosyl-[protein] + ADP + H(+)</text>
        <dbReference type="Rhea" id="RHEA:10596"/>
        <dbReference type="Rhea" id="RHEA-COMP:10136"/>
        <dbReference type="Rhea" id="RHEA-COMP:20101"/>
        <dbReference type="ChEBI" id="CHEBI:15378"/>
        <dbReference type="ChEBI" id="CHEBI:30616"/>
        <dbReference type="ChEBI" id="CHEBI:46858"/>
        <dbReference type="ChEBI" id="CHEBI:61978"/>
        <dbReference type="ChEBI" id="CHEBI:456216"/>
        <dbReference type="EC" id="2.7.12.2"/>
    </reaction>
</comment>
<evidence type="ECO:0000256" key="3">
    <source>
        <dbReference type="ARBA" id="ARBA00022741"/>
    </source>
</evidence>
<proteinExistence type="inferred from homology"/>
<reference evidence="14 15" key="1">
    <citation type="journal article" date="2010" name="Nature">
        <title>The Ectocarpus genome and the independent evolution of multicellularity in brown algae.</title>
        <authorList>
            <person name="Cock J.M."/>
            <person name="Sterck L."/>
            <person name="Rouze P."/>
            <person name="Scornet D."/>
            <person name="Allen A.E."/>
            <person name="Amoutzias G."/>
            <person name="Anthouard V."/>
            <person name="Artiguenave F."/>
            <person name="Aury J.M."/>
            <person name="Badger J.H."/>
            <person name="Beszteri B."/>
            <person name="Billiau K."/>
            <person name="Bonnet E."/>
            <person name="Bothwell J.H."/>
            <person name="Bowler C."/>
            <person name="Boyen C."/>
            <person name="Brownlee C."/>
            <person name="Carrano C.J."/>
            <person name="Charrier B."/>
            <person name="Cho G.Y."/>
            <person name="Coelho S.M."/>
            <person name="Collen J."/>
            <person name="Corre E."/>
            <person name="Da Silva C."/>
            <person name="Delage L."/>
            <person name="Delaroque N."/>
            <person name="Dittami S.M."/>
            <person name="Doulbeau S."/>
            <person name="Elias M."/>
            <person name="Farnham G."/>
            <person name="Gachon C.M."/>
            <person name="Gschloessl B."/>
            <person name="Heesch S."/>
            <person name="Jabbari K."/>
            <person name="Jubin C."/>
            <person name="Kawai H."/>
            <person name="Kimura K."/>
            <person name="Kloareg B."/>
            <person name="Kupper F.C."/>
            <person name="Lang D."/>
            <person name="Le Bail A."/>
            <person name="Leblanc C."/>
            <person name="Lerouge P."/>
            <person name="Lohr M."/>
            <person name="Lopez P.J."/>
            <person name="Martens C."/>
            <person name="Maumus F."/>
            <person name="Michel G."/>
            <person name="Miranda-Saavedra D."/>
            <person name="Morales J."/>
            <person name="Moreau H."/>
            <person name="Motomura T."/>
            <person name="Nagasato C."/>
            <person name="Napoli C.A."/>
            <person name="Nelson D.R."/>
            <person name="Nyvall-Collen P."/>
            <person name="Peters A.F."/>
            <person name="Pommier C."/>
            <person name="Potin P."/>
            <person name="Poulain J."/>
            <person name="Quesneville H."/>
            <person name="Read B."/>
            <person name="Rensing S.A."/>
            <person name="Ritter A."/>
            <person name="Rousvoal S."/>
            <person name="Samanta M."/>
            <person name="Samson G."/>
            <person name="Schroeder D.C."/>
            <person name="Segurens B."/>
            <person name="Strittmatter M."/>
            <person name="Tonon T."/>
            <person name="Tregear J.W."/>
            <person name="Valentin K."/>
            <person name="von Dassow P."/>
            <person name="Yamagishi T."/>
            <person name="Van de Peer Y."/>
            <person name="Wincker P."/>
        </authorList>
    </citation>
    <scope>NUCLEOTIDE SEQUENCE [LARGE SCALE GENOMIC DNA]</scope>
    <source>
        <strain evidence="15">Ec32 / CCAP1310/4</strain>
    </source>
</reference>
<dbReference type="STRING" id="2880.D8LNV1"/>
<dbReference type="Proteomes" id="UP000002630">
    <property type="component" value="Unassembled WGS sequence"/>
</dbReference>
<dbReference type="Pfam" id="PF00069">
    <property type="entry name" value="Pkinase"/>
    <property type="match status" value="1"/>
</dbReference>